<name>A0ABW7A2M0_9HYPH</name>
<feature type="domain" description="FAS1-like dehydratase" evidence="1">
    <location>
        <begin position="11"/>
        <end position="140"/>
    </location>
</feature>
<gene>
    <name evidence="2" type="ORF">V5F32_23385</name>
</gene>
<dbReference type="Proteomes" id="UP001604002">
    <property type="component" value="Unassembled WGS sequence"/>
</dbReference>
<evidence type="ECO:0000313" key="2">
    <source>
        <dbReference type="EMBL" id="MFG1375128.1"/>
    </source>
</evidence>
<reference evidence="2 3" key="1">
    <citation type="submission" date="2024-02" db="EMBL/GenBank/DDBJ databases">
        <title>Expansion and revision of Xanthobacter and proposal of Roseixanthobacter gen. nov.</title>
        <authorList>
            <person name="Soltysiak M.P.M."/>
            <person name="Jalihal A."/>
            <person name="Ory A."/>
            <person name="Chrisophersen C."/>
            <person name="Lee A.D."/>
            <person name="Boulton J."/>
            <person name="Springer M."/>
        </authorList>
    </citation>
    <scope>NUCLEOTIDE SEQUENCE [LARGE SCALE GENOMIC DNA]</scope>
    <source>
        <strain evidence="2 3">23A</strain>
    </source>
</reference>
<dbReference type="InterPro" id="IPR052741">
    <property type="entry name" value="Mitochondrial_HTD2"/>
</dbReference>
<dbReference type="Pfam" id="PF13452">
    <property type="entry name" value="FAS1_DH_region"/>
    <property type="match status" value="1"/>
</dbReference>
<accession>A0ABW7A2M0</accession>
<organism evidence="2 3">
    <name type="scientific">Xanthobacter oligotrophicus</name>
    <dbReference type="NCBI Taxonomy" id="2607286"/>
    <lineage>
        <taxon>Bacteria</taxon>
        <taxon>Pseudomonadati</taxon>
        <taxon>Pseudomonadota</taxon>
        <taxon>Alphaproteobacteria</taxon>
        <taxon>Hyphomicrobiales</taxon>
        <taxon>Xanthobacteraceae</taxon>
        <taxon>Xanthobacter</taxon>
    </lineage>
</organism>
<dbReference type="RefSeq" id="WP_393994655.1">
    <property type="nucleotide sequence ID" value="NZ_JBAFVH010000022.1"/>
</dbReference>
<dbReference type="InterPro" id="IPR039569">
    <property type="entry name" value="FAS1-like_DH_region"/>
</dbReference>
<dbReference type="InterPro" id="IPR029069">
    <property type="entry name" value="HotDog_dom_sf"/>
</dbReference>
<comment type="caution">
    <text evidence="2">The sequence shown here is derived from an EMBL/GenBank/DDBJ whole genome shotgun (WGS) entry which is preliminary data.</text>
</comment>
<keyword evidence="3" id="KW-1185">Reference proteome</keyword>
<evidence type="ECO:0000313" key="3">
    <source>
        <dbReference type="Proteomes" id="UP001604002"/>
    </source>
</evidence>
<proteinExistence type="predicted"/>
<dbReference type="EMBL" id="JBAFVH010000022">
    <property type="protein sequence ID" value="MFG1375128.1"/>
    <property type="molecule type" value="Genomic_DNA"/>
</dbReference>
<dbReference type="Gene3D" id="3.10.129.10">
    <property type="entry name" value="Hotdog Thioesterase"/>
    <property type="match status" value="2"/>
</dbReference>
<dbReference type="PANTHER" id="PTHR28152:SF1">
    <property type="entry name" value="HYDROXYACYL-THIOESTER DEHYDRATASE TYPE 2, MITOCHONDRIAL"/>
    <property type="match status" value="1"/>
</dbReference>
<evidence type="ECO:0000259" key="1">
    <source>
        <dbReference type="Pfam" id="PF13452"/>
    </source>
</evidence>
<dbReference type="SUPFAM" id="SSF54637">
    <property type="entry name" value="Thioesterase/thiol ester dehydrase-isomerase"/>
    <property type="match status" value="1"/>
</dbReference>
<sequence length="281" mass="31014">MSEETPFQAWIGRARSDEDQVSATAHARFRATLEGYLAPMEEGVATPGFHWCLAPECAPPSALGSDGHPAKGTFLPPVELPRRMWAGGVLDLLEPLRLGEAVQRRTRIDSISRKSGKSGALVFVALYHELFTPRGPAIRERQDIVYREDRRPGQSTDDLTLAVPAEESKRISAFEPDTILLFRYSALTFNSHRIHYDHEYATRVEGHAGLVVHGPLQATVLLNAATLTGARAPARFAYRGLAPFTVGTRGSVRARPDGADQLAVWMEDETGRRTMEARASW</sequence>
<protein>
    <submittedName>
        <fullName evidence="2">MaoC family dehydratase N-terminal domain-containing protein</fullName>
    </submittedName>
</protein>
<dbReference type="PANTHER" id="PTHR28152">
    <property type="entry name" value="HYDROXYACYL-THIOESTER DEHYDRATASE TYPE 2, MITOCHONDRIAL"/>
    <property type="match status" value="1"/>
</dbReference>